<dbReference type="SUPFAM" id="SSF55469">
    <property type="entry name" value="FMN-dependent nitroreductase-like"/>
    <property type="match status" value="1"/>
</dbReference>
<comment type="caution">
    <text evidence="1">The sequence shown here is derived from an EMBL/GenBank/DDBJ whole genome shotgun (WGS) entry which is preliminary data.</text>
</comment>
<accession>A0A542ZAL8</accession>
<dbReference type="Gene3D" id="3.40.109.10">
    <property type="entry name" value="NADH Oxidase"/>
    <property type="match status" value="1"/>
</dbReference>
<evidence type="ECO:0008006" key="3">
    <source>
        <dbReference type="Google" id="ProtNLM"/>
    </source>
</evidence>
<dbReference type="InterPro" id="IPR000415">
    <property type="entry name" value="Nitroreductase-like"/>
</dbReference>
<proteinExistence type="predicted"/>
<reference evidence="1 2" key="1">
    <citation type="submission" date="2019-06" db="EMBL/GenBank/DDBJ databases">
        <title>Sequencing the genomes of 1000 actinobacteria strains.</title>
        <authorList>
            <person name="Klenk H.-P."/>
        </authorList>
    </citation>
    <scope>NUCLEOTIDE SEQUENCE [LARGE SCALE GENOMIC DNA]</scope>
    <source>
        <strain evidence="1 2">DSM 4813</strain>
    </source>
</reference>
<dbReference type="RefSeq" id="WP_142121831.1">
    <property type="nucleotide sequence ID" value="NZ_BAAASV010000002.1"/>
</dbReference>
<name>A0A542ZAL8_RARFA</name>
<gene>
    <name evidence="1" type="ORF">FB461_2110</name>
</gene>
<keyword evidence="2" id="KW-1185">Reference proteome</keyword>
<protein>
    <recommendedName>
        <fullName evidence="3">Nitroreductase family protein</fullName>
    </recommendedName>
</protein>
<organism evidence="1 2">
    <name type="scientific">Rarobacter faecitabidus</name>
    <dbReference type="NCBI Taxonomy" id="13243"/>
    <lineage>
        <taxon>Bacteria</taxon>
        <taxon>Bacillati</taxon>
        <taxon>Actinomycetota</taxon>
        <taxon>Actinomycetes</taxon>
        <taxon>Micrococcales</taxon>
        <taxon>Rarobacteraceae</taxon>
        <taxon>Rarobacter</taxon>
    </lineage>
</organism>
<dbReference type="Proteomes" id="UP000315389">
    <property type="component" value="Unassembled WGS sequence"/>
</dbReference>
<dbReference type="OrthoDB" id="8156917at2"/>
<dbReference type="GO" id="GO:0016491">
    <property type="term" value="F:oxidoreductase activity"/>
    <property type="evidence" value="ECO:0007669"/>
    <property type="project" value="InterPro"/>
</dbReference>
<dbReference type="AlphaFoldDB" id="A0A542ZAL8"/>
<dbReference type="EMBL" id="VFOS01000004">
    <property type="protein sequence ID" value="TQL57376.1"/>
    <property type="molecule type" value="Genomic_DNA"/>
</dbReference>
<evidence type="ECO:0000313" key="1">
    <source>
        <dbReference type="EMBL" id="TQL57376.1"/>
    </source>
</evidence>
<sequence>MPLPTPWSAILPDARRYPSPHNSQPIKVRVIDQAVARVYYDLDLGLPAENFGIPFAHVCAGVFLETLTVAAAGHGYRAAIQIVDQEMDFGATSRLHPLALVTLSPEAAEHSSTENLTALRTRRTSRRPYQNRLVDSAVIERVTALAAAAGQSFDTTSDQATVDTIIRVNQETLFDDLQNDAVHEEILTWIRTSKSRAATTGDGLSAETMLMPGPILGFAMRHREIWQWPLIGALIRGIYLRTMRGVRQLGWLTGDFGGPADYMRAGRAFMRIWLAFERAGVSLHPFGTVITNPKSHHNFVTTVGADEPPGTLVWMLFRFGYSKTPPLAHRRPLESMLIEHDPGPLPDERMAPL</sequence>
<evidence type="ECO:0000313" key="2">
    <source>
        <dbReference type="Proteomes" id="UP000315389"/>
    </source>
</evidence>